<name>A0A2U3QLG7_9BACT</name>
<gene>
    <name evidence="1" type="ORF">NBG4_990013</name>
</gene>
<dbReference type="Proteomes" id="UP000245125">
    <property type="component" value="Unassembled WGS sequence"/>
</dbReference>
<protein>
    <submittedName>
        <fullName evidence="1">Uncharacterized protein</fullName>
    </submittedName>
</protein>
<organism evidence="1 2">
    <name type="scientific">Candidatus Sulfobium mesophilum</name>
    <dbReference type="NCBI Taxonomy" id="2016548"/>
    <lineage>
        <taxon>Bacteria</taxon>
        <taxon>Pseudomonadati</taxon>
        <taxon>Nitrospirota</taxon>
        <taxon>Nitrospiria</taxon>
        <taxon>Nitrospirales</taxon>
        <taxon>Nitrospiraceae</taxon>
        <taxon>Candidatus Sulfobium</taxon>
    </lineage>
</organism>
<proteinExistence type="predicted"/>
<dbReference type="EMBL" id="OUUY01000151">
    <property type="protein sequence ID" value="SPQ02210.1"/>
    <property type="molecule type" value="Genomic_DNA"/>
</dbReference>
<accession>A0A2U3QLG7</accession>
<evidence type="ECO:0000313" key="1">
    <source>
        <dbReference type="EMBL" id="SPQ02210.1"/>
    </source>
</evidence>
<keyword evidence="2" id="KW-1185">Reference proteome</keyword>
<reference evidence="2" key="1">
    <citation type="submission" date="2018-03" db="EMBL/GenBank/DDBJ databases">
        <authorList>
            <person name="Zecchin S."/>
        </authorList>
    </citation>
    <scope>NUCLEOTIDE SEQUENCE [LARGE SCALE GENOMIC DNA]</scope>
</reference>
<sequence>MKDSVYIYSRTRGLGELFWNLCPVCGCASIRTTLWEGGYVEHGECMTCNRMRELMELEELFAKTER</sequence>
<evidence type="ECO:0000313" key="2">
    <source>
        <dbReference type="Proteomes" id="UP000245125"/>
    </source>
</evidence>
<dbReference type="AlphaFoldDB" id="A0A2U3QLG7"/>